<evidence type="ECO:0000259" key="4">
    <source>
        <dbReference type="SMART" id="SM00385"/>
    </source>
</evidence>
<dbReference type="Pfam" id="PF00134">
    <property type="entry name" value="Cyclin_N"/>
    <property type="match status" value="1"/>
</dbReference>
<dbReference type="Gene3D" id="1.10.472.10">
    <property type="entry name" value="Cyclin-like"/>
    <property type="match status" value="2"/>
</dbReference>
<organism evidence="6 7">
    <name type="scientific">Haemaphysalis longicornis</name>
    <name type="common">Bush tick</name>
    <dbReference type="NCBI Taxonomy" id="44386"/>
    <lineage>
        <taxon>Eukaryota</taxon>
        <taxon>Metazoa</taxon>
        <taxon>Ecdysozoa</taxon>
        <taxon>Arthropoda</taxon>
        <taxon>Chelicerata</taxon>
        <taxon>Arachnida</taxon>
        <taxon>Acari</taxon>
        <taxon>Parasitiformes</taxon>
        <taxon>Ixodida</taxon>
        <taxon>Ixodoidea</taxon>
        <taxon>Ixodidae</taxon>
        <taxon>Haemaphysalinae</taxon>
        <taxon>Haemaphysalis</taxon>
    </lineage>
</organism>
<dbReference type="SUPFAM" id="SSF47954">
    <property type="entry name" value="Cyclin-like"/>
    <property type="match status" value="2"/>
</dbReference>
<reference evidence="6 7" key="1">
    <citation type="journal article" date="2020" name="Cell">
        <title>Large-Scale Comparative Analyses of Tick Genomes Elucidate Their Genetic Diversity and Vector Capacities.</title>
        <authorList>
            <consortium name="Tick Genome and Microbiome Consortium (TIGMIC)"/>
            <person name="Jia N."/>
            <person name="Wang J."/>
            <person name="Shi W."/>
            <person name="Du L."/>
            <person name="Sun Y."/>
            <person name="Zhan W."/>
            <person name="Jiang J.F."/>
            <person name="Wang Q."/>
            <person name="Zhang B."/>
            <person name="Ji P."/>
            <person name="Bell-Sakyi L."/>
            <person name="Cui X.M."/>
            <person name="Yuan T.T."/>
            <person name="Jiang B.G."/>
            <person name="Yang W.F."/>
            <person name="Lam T.T."/>
            <person name="Chang Q.C."/>
            <person name="Ding S.J."/>
            <person name="Wang X.J."/>
            <person name="Zhu J.G."/>
            <person name="Ruan X.D."/>
            <person name="Zhao L."/>
            <person name="Wei J.T."/>
            <person name="Ye R.Z."/>
            <person name="Que T.C."/>
            <person name="Du C.H."/>
            <person name="Zhou Y.H."/>
            <person name="Cheng J.X."/>
            <person name="Dai P.F."/>
            <person name="Guo W.B."/>
            <person name="Han X.H."/>
            <person name="Huang E.J."/>
            <person name="Li L.F."/>
            <person name="Wei W."/>
            <person name="Gao Y.C."/>
            <person name="Liu J.Z."/>
            <person name="Shao H.Z."/>
            <person name="Wang X."/>
            <person name="Wang C.C."/>
            <person name="Yang T.C."/>
            <person name="Huo Q.B."/>
            <person name="Li W."/>
            <person name="Chen H.Y."/>
            <person name="Chen S.E."/>
            <person name="Zhou L.G."/>
            <person name="Ni X.B."/>
            <person name="Tian J.H."/>
            <person name="Sheng Y."/>
            <person name="Liu T."/>
            <person name="Pan Y.S."/>
            <person name="Xia L.Y."/>
            <person name="Li J."/>
            <person name="Zhao F."/>
            <person name="Cao W.C."/>
        </authorList>
    </citation>
    <scope>NUCLEOTIDE SEQUENCE [LARGE SCALE GENOMIC DNA]</scope>
    <source>
        <strain evidence="6">HaeL-2018</strain>
    </source>
</reference>
<evidence type="ECO:0000313" key="6">
    <source>
        <dbReference type="EMBL" id="KAH9384891.1"/>
    </source>
</evidence>
<feature type="domain" description="Cyclin-like" evidence="4">
    <location>
        <begin position="138"/>
        <end position="243"/>
    </location>
</feature>
<dbReference type="InterPro" id="IPR036915">
    <property type="entry name" value="Cyclin-like_sf"/>
</dbReference>
<feature type="transmembrane region" description="Helical" evidence="3">
    <location>
        <begin position="21"/>
        <end position="40"/>
    </location>
</feature>
<keyword evidence="7" id="KW-1185">Reference proteome</keyword>
<dbReference type="InterPro" id="IPR013763">
    <property type="entry name" value="Cyclin-like_dom"/>
</dbReference>
<dbReference type="SMART" id="SM00385">
    <property type="entry name" value="CYCLIN"/>
    <property type="match status" value="2"/>
</dbReference>
<sequence length="281" mass="30609">MECKGSRTGLPGRVCRLAEGRLFVVGAWLLGVLLVPPFHAGLAPLQSCCPLAGQHVCLAGVNSAPPAVQCQVVSRSRLQLLGMGALYVASKYEETLVPAVGELAYVADGAYRAPEVLHMERAILRALDWRLGRPLPLHFLHRNSKATQVDVVQHSMAKYVLELCLLYYPMAWVKPSEQAAAALCLAIHLCGQGHRVSTLLVQLDAPAKTYLGLDRLHKLGCHHGPLRRYSEEALQPTIKKMAAILAEAPRAKNRVPPLLLLPLFWGGVLLLRARKSPAAVQ</sequence>
<proteinExistence type="inferred from homology"/>
<evidence type="ECO:0000256" key="3">
    <source>
        <dbReference type="SAM" id="Phobius"/>
    </source>
</evidence>
<evidence type="ECO:0000256" key="1">
    <source>
        <dbReference type="ARBA" id="ARBA00023127"/>
    </source>
</evidence>
<keyword evidence="1 2" id="KW-0195">Cyclin</keyword>
<dbReference type="SMART" id="SM01332">
    <property type="entry name" value="Cyclin_C"/>
    <property type="match status" value="1"/>
</dbReference>
<keyword evidence="3" id="KW-1133">Transmembrane helix</keyword>
<protein>
    <submittedName>
        <fullName evidence="6">Uncharacterized protein</fullName>
    </submittedName>
</protein>
<dbReference type="AlphaFoldDB" id="A0A9J6HAX3"/>
<accession>A0A9J6HAX3</accession>
<feature type="domain" description="Cyclin C-terminal" evidence="5">
    <location>
        <begin position="134"/>
        <end position="262"/>
    </location>
</feature>
<keyword evidence="3" id="KW-0472">Membrane</keyword>
<evidence type="ECO:0000313" key="7">
    <source>
        <dbReference type="Proteomes" id="UP000821853"/>
    </source>
</evidence>
<dbReference type="PANTHER" id="PTHR10177">
    <property type="entry name" value="CYCLINS"/>
    <property type="match status" value="1"/>
</dbReference>
<evidence type="ECO:0000256" key="2">
    <source>
        <dbReference type="RuleBase" id="RU000383"/>
    </source>
</evidence>
<name>A0A9J6HAX3_HAELO</name>
<dbReference type="VEuPathDB" id="VectorBase:HLOH_061074"/>
<dbReference type="InterPro" id="IPR039361">
    <property type="entry name" value="Cyclin"/>
</dbReference>
<dbReference type="Pfam" id="PF02984">
    <property type="entry name" value="Cyclin_C"/>
    <property type="match status" value="1"/>
</dbReference>
<dbReference type="Proteomes" id="UP000821853">
    <property type="component" value="Unassembled WGS sequence"/>
</dbReference>
<feature type="domain" description="Cyclin-like" evidence="4">
    <location>
        <begin position="43"/>
        <end position="125"/>
    </location>
</feature>
<comment type="caution">
    <text evidence="6">The sequence shown here is derived from an EMBL/GenBank/DDBJ whole genome shotgun (WGS) entry which is preliminary data.</text>
</comment>
<dbReference type="EMBL" id="JABSTR010003397">
    <property type="protein sequence ID" value="KAH9384891.1"/>
    <property type="molecule type" value="Genomic_DNA"/>
</dbReference>
<keyword evidence="3" id="KW-0812">Transmembrane</keyword>
<dbReference type="InterPro" id="IPR004367">
    <property type="entry name" value="Cyclin_C-dom"/>
</dbReference>
<gene>
    <name evidence="6" type="ORF">HPB48_026921</name>
</gene>
<dbReference type="InterPro" id="IPR006671">
    <property type="entry name" value="Cyclin_N"/>
</dbReference>
<dbReference type="OrthoDB" id="5590282at2759"/>
<evidence type="ECO:0000259" key="5">
    <source>
        <dbReference type="SMART" id="SM01332"/>
    </source>
</evidence>
<comment type="similarity">
    <text evidence="2">Belongs to the cyclin family.</text>
</comment>